<accession>A0A6H9WSS6</accession>
<proteinExistence type="predicted"/>
<comment type="caution">
    <text evidence="2">The sequence shown here is derived from an EMBL/GenBank/DDBJ whole genome shotgun (WGS) entry which is preliminary data.</text>
</comment>
<dbReference type="Proteomes" id="UP000431744">
    <property type="component" value="Unassembled WGS sequence"/>
</dbReference>
<dbReference type="Pfam" id="PF00583">
    <property type="entry name" value="Acetyltransf_1"/>
    <property type="match status" value="1"/>
</dbReference>
<organism evidence="2 3">
    <name type="scientific">Pseudoclavibacter endophyticus</name>
    <dbReference type="NCBI Taxonomy" id="1778590"/>
    <lineage>
        <taxon>Bacteria</taxon>
        <taxon>Bacillati</taxon>
        <taxon>Actinomycetota</taxon>
        <taxon>Actinomycetes</taxon>
        <taxon>Micrococcales</taxon>
        <taxon>Microbacteriaceae</taxon>
        <taxon>Pseudoclavibacter</taxon>
    </lineage>
</organism>
<dbReference type="InterPro" id="IPR016181">
    <property type="entry name" value="Acyl_CoA_acyltransferase"/>
</dbReference>
<sequence>MSELRIEELSASNVVAANNLSMRPGQEAFVAPVSHSIAEAFVSQQTSWPRVIVMDDAVVAFVLANFDEETDSDLYRSAILRINVDAGYQRQGVGSFAVRAVLDEARNRGFETVTAVWEEGELGPGKFFRAMGFVAVGETEYGEVIGHCPLSSNGLTG</sequence>
<evidence type="ECO:0000313" key="2">
    <source>
        <dbReference type="EMBL" id="KAB1649350.1"/>
    </source>
</evidence>
<dbReference type="RefSeq" id="WP_158027940.1">
    <property type="nucleotide sequence ID" value="NZ_BMHG01000001.1"/>
</dbReference>
<dbReference type="PROSITE" id="PS51186">
    <property type="entry name" value="GNAT"/>
    <property type="match status" value="1"/>
</dbReference>
<name>A0A6H9WSS6_9MICO</name>
<dbReference type="SUPFAM" id="SSF55729">
    <property type="entry name" value="Acyl-CoA N-acyltransferases (Nat)"/>
    <property type="match status" value="1"/>
</dbReference>
<dbReference type="EMBL" id="WBJY01000001">
    <property type="protein sequence ID" value="KAB1649350.1"/>
    <property type="molecule type" value="Genomic_DNA"/>
</dbReference>
<gene>
    <name evidence="2" type="ORF">F8O04_03520</name>
</gene>
<dbReference type="AlphaFoldDB" id="A0A6H9WSS6"/>
<protein>
    <submittedName>
        <fullName evidence="2">GNAT family N-acetyltransferase</fullName>
    </submittedName>
</protein>
<keyword evidence="3" id="KW-1185">Reference proteome</keyword>
<keyword evidence="2" id="KW-0808">Transferase</keyword>
<dbReference type="GO" id="GO:0016747">
    <property type="term" value="F:acyltransferase activity, transferring groups other than amino-acyl groups"/>
    <property type="evidence" value="ECO:0007669"/>
    <property type="project" value="InterPro"/>
</dbReference>
<dbReference type="Gene3D" id="3.40.630.30">
    <property type="match status" value="1"/>
</dbReference>
<evidence type="ECO:0000313" key="3">
    <source>
        <dbReference type="Proteomes" id="UP000431744"/>
    </source>
</evidence>
<evidence type="ECO:0000259" key="1">
    <source>
        <dbReference type="PROSITE" id="PS51186"/>
    </source>
</evidence>
<dbReference type="InterPro" id="IPR000182">
    <property type="entry name" value="GNAT_dom"/>
</dbReference>
<dbReference type="OrthoDB" id="3526335at2"/>
<dbReference type="CDD" id="cd04301">
    <property type="entry name" value="NAT_SF"/>
    <property type="match status" value="1"/>
</dbReference>
<feature type="domain" description="N-acetyltransferase" evidence="1">
    <location>
        <begin position="4"/>
        <end position="151"/>
    </location>
</feature>
<reference evidence="2 3" key="1">
    <citation type="submission" date="2019-09" db="EMBL/GenBank/DDBJ databases">
        <title>Phylogeny of genus Pseudoclavibacter and closely related genus.</title>
        <authorList>
            <person name="Li Y."/>
        </authorList>
    </citation>
    <scope>NUCLEOTIDE SEQUENCE [LARGE SCALE GENOMIC DNA]</scope>
    <source>
        <strain evidence="2 3">EGI 60007</strain>
    </source>
</reference>